<dbReference type="Gene3D" id="3.30.200.20">
    <property type="entry name" value="Phosphorylase Kinase, domain 1"/>
    <property type="match status" value="1"/>
</dbReference>
<evidence type="ECO:0000256" key="1">
    <source>
        <dbReference type="ARBA" id="ARBA00012513"/>
    </source>
</evidence>
<evidence type="ECO:0000256" key="4">
    <source>
        <dbReference type="ARBA" id="ARBA00022741"/>
    </source>
</evidence>
<dbReference type="PANTHER" id="PTHR43289:SF6">
    <property type="entry name" value="SERINE_THREONINE-PROTEIN KINASE NEKL-3"/>
    <property type="match status" value="1"/>
</dbReference>
<keyword evidence="4 7" id="KW-0547">Nucleotide-binding</keyword>
<dbReference type="Pfam" id="PF00069">
    <property type="entry name" value="Pkinase"/>
    <property type="match status" value="1"/>
</dbReference>
<evidence type="ECO:0000256" key="8">
    <source>
        <dbReference type="SAM" id="MobiDB-lite"/>
    </source>
</evidence>
<dbReference type="Gene3D" id="1.10.510.10">
    <property type="entry name" value="Transferase(Phosphotransferase) domain 1"/>
    <property type="match status" value="1"/>
</dbReference>
<feature type="region of interest" description="Disordered" evidence="8">
    <location>
        <begin position="269"/>
        <end position="309"/>
    </location>
</feature>
<dbReference type="InterPro" id="IPR000719">
    <property type="entry name" value="Prot_kinase_dom"/>
</dbReference>
<gene>
    <name evidence="10" type="ORF">GCM10009759_60550</name>
</gene>
<reference evidence="10 11" key="1">
    <citation type="journal article" date="2019" name="Int. J. Syst. Evol. Microbiol.">
        <title>The Global Catalogue of Microorganisms (GCM) 10K type strain sequencing project: providing services to taxonomists for standard genome sequencing and annotation.</title>
        <authorList>
            <consortium name="The Broad Institute Genomics Platform"/>
            <consortium name="The Broad Institute Genome Sequencing Center for Infectious Disease"/>
            <person name="Wu L."/>
            <person name="Ma J."/>
        </authorList>
    </citation>
    <scope>NUCLEOTIDE SEQUENCE [LARGE SCALE GENOMIC DNA]</scope>
    <source>
        <strain evidence="10 11">JCM 14559</strain>
    </source>
</reference>
<feature type="domain" description="Protein kinase" evidence="9">
    <location>
        <begin position="8"/>
        <end position="269"/>
    </location>
</feature>
<dbReference type="CDD" id="cd14014">
    <property type="entry name" value="STKc_PknB_like"/>
    <property type="match status" value="1"/>
</dbReference>
<evidence type="ECO:0000256" key="5">
    <source>
        <dbReference type="ARBA" id="ARBA00022777"/>
    </source>
</evidence>
<sequence>MRVLAGRYRLDELIGRGGMGQVWHGWDVTLHRRVAVKLLHDDQPHDPRAAGRFLNEARLSAGLAHPGIVTVHDLDREPDGTVYLVMELLTGTDLAVRLRRDGPPPVAEALDWMLQLCDALAFAHTAKVIHRDLKPANLFLAPNGRLKVLDFGIAKYAEGFSDSHSRVMGTTAYMPPERFHGRSGDHRGDLYSLGCVLFEFLTGRPPFGTGAPAALMMRHLTEPARPAGPEAPGPVPPELDRLVLDLLAKEPGDRPRSAAEVTARLRPLSAAPAAPVRTPTERDAPRLRTPTAPVTLLDPPAHRPGPGQDEYADRIRSSAAGGRLPLLLRELARGGAEYRSDPWIAAAARAWPAAELAALLGAYDTAGRADLADRLATLAATRRDPAELPALFAGMSEAGQRDRLHALSARFGTTRTEQPAPPVPAPASVPASRPGPVSGSGRVPGADAGETEYAEWIRALDAAGRLAGPERELAHLIRSRQSDAWVAAAARAWPAERIGELLALYQSGGRNDLASRIVRSVPEHRDPTELPAVLSGLRTAGQDQRIVMLLSAARRRGARYVGAARAALAVAGEGPLAEALGRTREIGRPDPLESVLYPDLYPAAKQRPVTPAPTPTPAPVAKQPRAAGRLDLPAQAKGAHRPGKAEQADRISSLAAEGRLPGFREIADFLGDDGLASPAWVDTVARTWPAERLGELFAKYDRSGQGRVADRILRHLLVRREPAELPALVAGLRAAHQYERLYALLDGVRGQLPADRAALLAALDGAGEHTITVALRTGGERALRAAVQAPATQPRTPAGRAPGQDATEVEYVRWIRSRHAAGELPPPERMLARHGYGYESAAWASAVAQAWPAEQLAELLAVYRRTGRSRLAGKIARRFVEQRGGTDEHALVVRALRQAGQHVLLDMMRAVYEAGRGSRIAPGAEPGSFTARPPITGDEIR</sequence>
<keyword evidence="5" id="KW-0418">Kinase</keyword>
<dbReference type="InterPro" id="IPR011009">
    <property type="entry name" value="Kinase-like_dom_sf"/>
</dbReference>
<evidence type="ECO:0000259" key="9">
    <source>
        <dbReference type="PROSITE" id="PS50011"/>
    </source>
</evidence>
<dbReference type="PROSITE" id="PS00107">
    <property type="entry name" value="PROTEIN_KINASE_ATP"/>
    <property type="match status" value="1"/>
</dbReference>
<evidence type="ECO:0000256" key="6">
    <source>
        <dbReference type="ARBA" id="ARBA00022840"/>
    </source>
</evidence>
<comment type="caution">
    <text evidence="10">The sequence shown here is derived from an EMBL/GenBank/DDBJ whole genome shotgun (WGS) entry which is preliminary data.</text>
</comment>
<accession>A0ABN2XQB9</accession>
<dbReference type="EMBL" id="BAAANS010000051">
    <property type="protein sequence ID" value="GAA2115518.1"/>
    <property type="molecule type" value="Genomic_DNA"/>
</dbReference>
<organism evidence="10 11">
    <name type="scientific">Kitasatospora saccharophila</name>
    <dbReference type="NCBI Taxonomy" id="407973"/>
    <lineage>
        <taxon>Bacteria</taxon>
        <taxon>Bacillati</taxon>
        <taxon>Actinomycetota</taxon>
        <taxon>Actinomycetes</taxon>
        <taxon>Kitasatosporales</taxon>
        <taxon>Streptomycetaceae</taxon>
        <taxon>Kitasatospora</taxon>
    </lineage>
</organism>
<feature type="region of interest" description="Disordered" evidence="8">
    <location>
        <begin position="413"/>
        <end position="446"/>
    </location>
</feature>
<evidence type="ECO:0000256" key="3">
    <source>
        <dbReference type="ARBA" id="ARBA00022679"/>
    </source>
</evidence>
<evidence type="ECO:0000256" key="2">
    <source>
        <dbReference type="ARBA" id="ARBA00022527"/>
    </source>
</evidence>
<dbReference type="Proteomes" id="UP001500897">
    <property type="component" value="Unassembled WGS sequence"/>
</dbReference>
<evidence type="ECO:0000256" key="7">
    <source>
        <dbReference type="PROSITE-ProRule" id="PRU10141"/>
    </source>
</evidence>
<feature type="compositionally biased region" description="Low complexity" evidence="8">
    <location>
        <begin position="428"/>
        <end position="445"/>
    </location>
</feature>
<dbReference type="SUPFAM" id="SSF56112">
    <property type="entry name" value="Protein kinase-like (PK-like)"/>
    <property type="match status" value="1"/>
</dbReference>
<evidence type="ECO:0000313" key="11">
    <source>
        <dbReference type="Proteomes" id="UP001500897"/>
    </source>
</evidence>
<dbReference type="PANTHER" id="PTHR43289">
    <property type="entry name" value="MITOGEN-ACTIVATED PROTEIN KINASE KINASE KINASE 20-RELATED"/>
    <property type="match status" value="1"/>
</dbReference>
<dbReference type="InterPro" id="IPR017441">
    <property type="entry name" value="Protein_kinase_ATP_BS"/>
</dbReference>
<dbReference type="EC" id="2.7.11.1" evidence="1"/>
<keyword evidence="6 7" id="KW-0067">ATP-binding</keyword>
<evidence type="ECO:0000313" key="10">
    <source>
        <dbReference type="EMBL" id="GAA2115518.1"/>
    </source>
</evidence>
<protein>
    <recommendedName>
        <fullName evidence="1">non-specific serine/threonine protein kinase</fullName>
        <ecNumber evidence="1">2.7.11.1</ecNumber>
    </recommendedName>
</protein>
<feature type="binding site" evidence="7">
    <location>
        <position position="37"/>
    </location>
    <ligand>
        <name>ATP</name>
        <dbReference type="ChEBI" id="CHEBI:30616"/>
    </ligand>
</feature>
<keyword evidence="11" id="KW-1185">Reference proteome</keyword>
<proteinExistence type="predicted"/>
<keyword evidence="2" id="KW-0723">Serine/threonine-protein kinase</keyword>
<dbReference type="PROSITE" id="PS00108">
    <property type="entry name" value="PROTEIN_KINASE_ST"/>
    <property type="match status" value="1"/>
</dbReference>
<keyword evidence="3" id="KW-0808">Transferase</keyword>
<name>A0ABN2XQB9_9ACTN</name>
<dbReference type="InterPro" id="IPR008271">
    <property type="entry name" value="Ser/Thr_kinase_AS"/>
</dbReference>
<dbReference type="SMART" id="SM00220">
    <property type="entry name" value="S_TKc"/>
    <property type="match status" value="1"/>
</dbReference>
<dbReference type="PROSITE" id="PS50011">
    <property type="entry name" value="PROTEIN_KINASE_DOM"/>
    <property type="match status" value="1"/>
</dbReference>